<dbReference type="AlphaFoldDB" id="A0AAW7DQU1"/>
<dbReference type="InterPro" id="IPR021268">
    <property type="entry name" value="DUF2845"/>
</dbReference>
<feature type="chain" id="PRO_5043532393" evidence="1">
    <location>
        <begin position="22"/>
        <end position="100"/>
    </location>
</feature>
<evidence type="ECO:0000313" key="3">
    <source>
        <dbReference type="Proteomes" id="UP001173465"/>
    </source>
</evidence>
<feature type="signal peptide" evidence="1">
    <location>
        <begin position="1"/>
        <end position="21"/>
    </location>
</feature>
<dbReference type="EMBL" id="JACANB010000002">
    <property type="protein sequence ID" value="MDM1695680.1"/>
    <property type="molecule type" value="Genomic_DNA"/>
</dbReference>
<proteinExistence type="predicted"/>
<comment type="caution">
    <text evidence="2">The sequence shown here is derived from an EMBL/GenBank/DDBJ whole genome shotgun (WGS) entry which is preliminary data.</text>
</comment>
<gene>
    <name evidence="2" type="ORF">HX099_03225</name>
</gene>
<keyword evidence="1" id="KW-0732">Signal</keyword>
<reference evidence="2" key="1">
    <citation type="submission" date="2020-06" db="EMBL/GenBank/DDBJ databases">
        <authorList>
            <person name="Dong N."/>
        </authorList>
    </citation>
    <scope>NUCLEOTIDE SEQUENCE</scope>
    <source>
        <strain evidence="2">DF46-2-2</strain>
    </source>
</reference>
<dbReference type="Pfam" id="PF11006">
    <property type="entry name" value="DUF2845"/>
    <property type="match status" value="1"/>
</dbReference>
<accession>A0AAW7DQU1</accession>
<reference evidence="2" key="2">
    <citation type="journal article" date="2022" name="Sci. Total Environ.">
        <title>Prevalence, transmission, and molecular epidemiology of tet(X)-positive bacteria among humans, animals, and environmental niches in China: An epidemiological, and genomic-based study.</title>
        <authorList>
            <person name="Dong N."/>
            <person name="Zeng Y."/>
            <person name="Cai C."/>
            <person name="Sun C."/>
            <person name="Lu J."/>
            <person name="Liu C."/>
            <person name="Zhou H."/>
            <person name="Sun Q."/>
            <person name="Shu L."/>
            <person name="Wang H."/>
            <person name="Wang Y."/>
            <person name="Wang S."/>
            <person name="Wu C."/>
            <person name="Chan E.W."/>
            <person name="Chen G."/>
            <person name="Shen Z."/>
            <person name="Chen S."/>
            <person name="Zhang R."/>
        </authorList>
    </citation>
    <scope>NUCLEOTIDE SEQUENCE</scope>
    <source>
        <strain evidence="2">DF46-2-2</strain>
    </source>
</reference>
<evidence type="ECO:0000313" key="2">
    <source>
        <dbReference type="EMBL" id="MDM1695680.1"/>
    </source>
</evidence>
<sequence>MTRLHLSLGFLLLCLSLPSQAATFRCGSKLVSLGDRTFQVLQKCGEPTYREALGYELSDYPYYRREAPLSEWVYGPRNGFIYFLRFEGNRLAQITSQRAN</sequence>
<protein>
    <submittedName>
        <fullName evidence="2">DUF2845 domain-containing protein</fullName>
    </submittedName>
</protein>
<name>A0AAW7DQU1_9GAMM</name>
<dbReference type="Proteomes" id="UP001173465">
    <property type="component" value="Unassembled WGS sequence"/>
</dbReference>
<dbReference type="RefSeq" id="WP_286593207.1">
    <property type="nucleotide sequence ID" value="NZ_JACANB010000002.1"/>
</dbReference>
<organism evidence="2 3">
    <name type="scientific">Thiopseudomonas alkaliphila</name>
    <dbReference type="NCBI Taxonomy" id="1697053"/>
    <lineage>
        <taxon>Bacteria</taxon>
        <taxon>Pseudomonadati</taxon>
        <taxon>Pseudomonadota</taxon>
        <taxon>Gammaproteobacteria</taxon>
        <taxon>Pseudomonadales</taxon>
        <taxon>Pseudomonadaceae</taxon>
        <taxon>Thiopseudomonas</taxon>
    </lineage>
</organism>
<evidence type="ECO:0000256" key="1">
    <source>
        <dbReference type="SAM" id="SignalP"/>
    </source>
</evidence>